<name>A0A0F8WW78_9ZZZZ</name>
<evidence type="ECO:0000313" key="1">
    <source>
        <dbReference type="EMBL" id="KKK60888.1"/>
    </source>
</evidence>
<feature type="non-terminal residue" evidence="1">
    <location>
        <position position="1"/>
    </location>
</feature>
<accession>A0A0F8WW78</accession>
<protein>
    <recommendedName>
        <fullName evidence="2">Glycine dehydrogenase (aminomethyl-transferring)</fullName>
    </recommendedName>
</protein>
<sequence>HHPFIVPEPFTIEPTESYSKEELDEYLAGLEKAAEEAYENPDILKKAPHQSVVHKIDNSTLDDPEKWAITWRAYLKKKDKW</sequence>
<dbReference type="Gene3D" id="3.90.1150.10">
    <property type="entry name" value="Aspartate Aminotransferase, domain 1"/>
    <property type="match status" value="1"/>
</dbReference>
<evidence type="ECO:0008006" key="2">
    <source>
        <dbReference type="Google" id="ProtNLM"/>
    </source>
</evidence>
<dbReference type="InterPro" id="IPR015422">
    <property type="entry name" value="PyrdxlP-dep_Trfase_small"/>
</dbReference>
<organism evidence="1">
    <name type="scientific">marine sediment metagenome</name>
    <dbReference type="NCBI Taxonomy" id="412755"/>
    <lineage>
        <taxon>unclassified sequences</taxon>
        <taxon>metagenomes</taxon>
        <taxon>ecological metagenomes</taxon>
    </lineage>
</organism>
<gene>
    <name evidence="1" type="ORF">LCGC14_3019880</name>
</gene>
<dbReference type="EMBL" id="LAZR01062749">
    <property type="protein sequence ID" value="KKK60888.1"/>
    <property type="molecule type" value="Genomic_DNA"/>
</dbReference>
<dbReference type="AlphaFoldDB" id="A0A0F8WW78"/>
<reference evidence="1" key="1">
    <citation type="journal article" date="2015" name="Nature">
        <title>Complex archaea that bridge the gap between prokaryotes and eukaryotes.</title>
        <authorList>
            <person name="Spang A."/>
            <person name="Saw J.H."/>
            <person name="Jorgensen S.L."/>
            <person name="Zaremba-Niedzwiedzka K."/>
            <person name="Martijn J."/>
            <person name="Lind A.E."/>
            <person name="van Eijk R."/>
            <person name="Schleper C."/>
            <person name="Guy L."/>
            <person name="Ettema T.J."/>
        </authorList>
    </citation>
    <scope>NUCLEOTIDE SEQUENCE</scope>
</reference>
<comment type="caution">
    <text evidence="1">The sequence shown here is derived from an EMBL/GenBank/DDBJ whole genome shotgun (WGS) entry which is preliminary data.</text>
</comment>
<proteinExistence type="predicted"/>